<proteinExistence type="inferred from homology"/>
<protein>
    <submittedName>
        <fullName evidence="2">Aspartate/glutamate racemase family protein</fullName>
    </submittedName>
</protein>
<evidence type="ECO:0000313" key="5">
    <source>
        <dbReference type="Proteomes" id="UP001139054"/>
    </source>
</evidence>
<evidence type="ECO:0000313" key="3">
    <source>
        <dbReference type="EMBL" id="MCG2669896.1"/>
    </source>
</evidence>
<dbReference type="PANTHER" id="PTHR28047:SF5">
    <property type="entry name" value="PROTEIN DCG1"/>
    <property type="match status" value="1"/>
</dbReference>
<sequence length="220" mass="22608">MASSPHRILLINPNSNAATTAMMVAIAKSAAAEAFDIIGATATRAPMMIVSADALEAAASEVEEIALAHQGSCDGIIVSAFGDPGLAAIKAEMKLPAVGIGESSMLEAAEGGRRFGVATTTPLLKAKIDALADALGLRSHYTGCRFAGRDPQELMRDPPRLRTALAGAVEACIEHDRAEAVIIGGGPLGEAARDLQPMFAAPVIAPVPSAVARMMRLINT</sequence>
<dbReference type="EMBL" id="JAKLTY010000027">
    <property type="protein sequence ID" value="MCG2631289.1"/>
    <property type="molecule type" value="Genomic_DNA"/>
</dbReference>
<gene>
    <name evidence="3" type="ORF">L6637_23300</name>
    <name evidence="2" type="ORF">L6654_32135</name>
</gene>
<evidence type="ECO:0000313" key="2">
    <source>
        <dbReference type="EMBL" id="MCG2631289.1"/>
    </source>
</evidence>
<dbReference type="PANTHER" id="PTHR28047">
    <property type="entry name" value="PROTEIN DCG1"/>
    <property type="match status" value="1"/>
</dbReference>
<dbReference type="AlphaFoldDB" id="A0A9X1UDD0"/>
<dbReference type="Gene3D" id="3.40.50.12500">
    <property type="match status" value="1"/>
</dbReference>
<organism evidence="2 5">
    <name type="scientific">Bradyrhizobium zhengyangense</name>
    <dbReference type="NCBI Taxonomy" id="2911009"/>
    <lineage>
        <taxon>Bacteria</taxon>
        <taxon>Pseudomonadati</taxon>
        <taxon>Pseudomonadota</taxon>
        <taxon>Alphaproteobacteria</taxon>
        <taxon>Hyphomicrobiales</taxon>
        <taxon>Nitrobacteraceae</taxon>
        <taxon>Bradyrhizobium</taxon>
    </lineage>
</organism>
<dbReference type="InterPro" id="IPR015942">
    <property type="entry name" value="Asp/Glu/hydantoin_racemase"/>
</dbReference>
<dbReference type="Pfam" id="PF01177">
    <property type="entry name" value="Asp_Glu_race"/>
    <property type="match status" value="1"/>
</dbReference>
<accession>A0A9X1UDD0</accession>
<comment type="caution">
    <text evidence="2">The sequence shown here is derived from an EMBL/GenBank/DDBJ whole genome shotgun (WGS) entry which is preliminary data.</text>
</comment>
<reference evidence="2" key="1">
    <citation type="submission" date="2022-01" db="EMBL/GenBank/DDBJ databases">
        <title>Genome sequnece data of strain Bradyrhizobium sp. nov.</title>
        <authorList>
            <person name="Zhang J."/>
        </authorList>
    </citation>
    <scope>NUCLEOTIDE SEQUENCE</scope>
    <source>
        <strain evidence="3">WYCCWR 12774</strain>
        <strain evidence="2">WYCCWR 13023</strain>
    </source>
</reference>
<dbReference type="Proteomes" id="UP001139012">
    <property type="component" value="Unassembled WGS sequence"/>
</dbReference>
<comment type="similarity">
    <text evidence="1">Belongs to the HyuE racemase family.</text>
</comment>
<evidence type="ECO:0000256" key="1">
    <source>
        <dbReference type="ARBA" id="ARBA00038414"/>
    </source>
</evidence>
<dbReference type="GO" id="GO:0047661">
    <property type="term" value="F:amino-acid racemase activity"/>
    <property type="evidence" value="ECO:0007669"/>
    <property type="project" value="InterPro"/>
</dbReference>
<evidence type="ECO:0000313" key="4">
    <source>
        <dbReference type="Proteomes" id="UP001139012"/>
    </source>
</evidence>
<keyword evidence="4" id="KW-1185">Reference proteome</keyword>
<dbReference type="RefSeq" id="WP_237872042.1">
    <property type="nucleotide sequence ID" value="NZ_JAKLTY010000027.1"/>
</dbReference>
<dbReference type="InterPro" id="IPR052186">
    <property type="entry name" value="Hydantoin_racemase-like"/>
</dbReference>
<name>A0A9X1UDD0_9BRAD</name>
<dbReference type="EMBL" id="JAKLUA010000007">
    <property type="protein sequence ID" value="MCG2669896.1"/>
    <property type="molecule type" value="Genomic_DNA"/>
</dbReference>
<dbReference type="Proteomes" id="UP001139054">
    <property type="component" value="Unassembled WGS sequence"/>
</dbReference>
<dbReference type="InterPro" id="IPR053714">
    <property type="entry name" value="Iso_Racemase_Enz_sf"/>
</dbReference>